<dbReference type="EMBL" id="BAAAQN010000017">
    <property type="protein sequence ID" value="GAA2030711.1"/>
    <property type="molecule type" value="Genomic_DNA"/>
</dbReference>
<evidence type="ECO:0000256" key="1">
    <source>
        <dbReference type="SAM" id="Coils"/>
    </source>
</evidence>
<dbReference type="InterPro" id="IPR027417">
    <property type="entry name" value="P-loop_NTPase"/>
</dbReference>
<dbReference type="Proteomes" id="UP001500751">
    <property type="component" value="Unassembled WGS sequence"/>
</dbReference>
<reference evidence="3" key="1">
    <citation type="journal article" date="2019" name="Int. J. Syst. Evol. Microbiol.">
        <title>The Global Catalogue of Microorganisms (GCM) 10K type strain sequencing project: providing services to taxonomists for standard genome sequencing and annotation.</title>
        <authorList>
            <consortium name="The Broad Institute Genomics Platform"/>
            <consortium name="The Broad Institute Genome Sequencing Center for Infectious Disease"/>
            <person name="Wu L."/>
            <person name="Ma J."/>
        </authorList>
    </citation>
    <scope>NUCLEOTIDE SEQUENCE [LARGE SCALE GENOMIC DNA]</scope>
    <source>
        <strain evidence="3">JCM 16014</strain>
    </source>
</reference>
<dbReference type="SUPFAM" id="SSF52540">
    <property type="entry name" value="P-loop containing nucleoside triphosphate hydrolases"/>
    <property type="match status" value="1"/>
</dbReference>
<evidence type="ECO:0008006" key="4">
    <source>
        <dbReference type="Google" id="ProtNLM"/>
    </source>
</evidence>
<keyword evidence="3" id="KW-1185">Reference proteome</keyword>
<sequence length="1405" mass="150098">MSHANGTSLPPHPAAHPRFGGRWRLIEAGLSNIWRYGDLDLPAPSGRLLMRGPNGTGKTTALEALWPYLLDLNPAKLAAGKARPTTLKLLMSEGATSKRRYGYLWLTFAPPTAAAGAGPAQRVLSYGARLQYSVTGSPAVKVVPFRVPGRPLADVPLYGDRRSALELDDFTALITDADGQVFDTEDAYVEDLAARIWRTGGTELRLLASRLREVRNPTLLGDVSPQAAASALRSSLPGVSEQVLTAAADALAESEATRKAFDRDREAATVLADFATAWGGHVVDVVRLACTAAAQAEAAVTRRSTEVRGLGRRARDAELEAKSAQGAVEELEEQETTLVDQIRALELSDAYKSVGRIADLDQKLAAEQSAAKADLDALLSSATRAAGDSLRHLRELRDHALAFKEILGSAAAAGADPGTVEAYLSWKEFDRHGHRVGASAAEPGTGVLVNCYMERIDETAMRWTSLAASTATRAASARLVLKDRVEVDRAQTETLDAERAAGTAQEALALHQQSVIQATAAASDLLVQALDAVHRWALAHGDLRQPADSASDRAETDEGWSIEDLTELTELAKLTKLSELTAGEPAQALDRLDEWALFAHRAGERLAVTHEHSARQAGDTAQAQRREAAGLRADALRLRSGQVLPLPRPAWAGPGDDGAAFGTVLEWRSDVMDGQLRARVEVAMAAAGLLGATLATSGVQTPAWQVDASGASTQPSLTEILTVDSEHPHADVAAQVLSRIRLADTAADLPHDPTTLTIGRDGTFRAGVLTGRPAALLTEADGIPPAKHIGARLRQQAAFAEADRLEQVAKELGESADGYEKAAVRHREQASEIRVRAATFPPRETLRKAESHRAAKVSQTPDLETKATELGKRLAEARDRYRTLSGAWTDRVESLGLPPSVEQLNTLISVADGQARELRTAAAQLAGPVAARLRHTLDDLPDEPALAAELAEQAAKASMSQGKAATTKALLEEVRRANTDREDVVRRHKTLTDELTTCRRRIAPARTEQGRTATVHATLQGQLDSASKELDEALPAKHATASRLSTLLRQPAVAEVLAVGPEPPSGEELTKRTETLLAGRRTYSRRHLSERYDQARAALAGTWALARGDAGPGLDELDVFVLTHSEREYTPPAAAARAAHLTDRAEKALAQAEEQALTDFVVGRLPAAIGAAWTRLHDWKSEVNKKMRSAQASSGVGVQVQVDLAPDLSPAARTVYELSCKVGDADRTEQQKTEVGAAIQALLAAADGATMLERLTAAVDIREWVDTHYQVTRPDARTGETTTGRWNSRTGLSGGERRLVVLAPMLAAVAAAYDRLGTTGLRLVPLDEVPAEVDERGREGLARFIAELDLDLLCTSYLWDGAPGAWDGIDAHDLEAGPDGTVVAFPMLIRGSAPIPGDPGPDGTP</sequence>
<proteinExistence type="predicted"/>
<comment type="caution">
    <text evidence="2">The sequence shown here is derived from an EMBL/GenBank/DDBJ whole genome shotgun (WGS) entry which is preliminary data.</text>
</comment>
<evidence type="ECO:0000313" key="2">
    <source>
        <dbReference type="EMBL" id="GAA2030711.1"/>
    </source>
</evidence>
<gene>
    <name evidence="2" type="ORF">GCM10009839_33120</name>
</gene>
<evidence type="ECO:0000313" key="3">
    <source>
        <dbReference type="Proteomes" id="UP001500751"/>
    </source>
</evidence>
<organism evidence="2 3">
    <name type="scientific">Catenulispora yoronensis</name>
    <dbReference type="NCBI Taxonomy" id="450799"/>
    <lineage>
        <taxon>Bacteria</taxon>
        <taxon>Bacillati</taxon>
        <taxon>Actinomycetota</taxon>
        <taxon>Actinomycetes</taxon>
        <taxon>Catenulisporales</taxon>
        <taxon>Catenulisporaceae</taxon>
        <taxon>Catenulispora</taxon>
    </lineage>
</organism>
<dbReference type="Pfam" id="PF13558">
    <property type="entry name" value="SbcC_Walker_B"/>
    <property type="match status" value="1"/>
</dbReference>
<accession>A0ABP5FSC2</accession>
<protein>
    <recommendedName>
        <fullName evidence="4">TIGR02680 family protein</fullName>
    </recommendedName>
</protein>
<name>A0ABP5FSC2_9ACTN</name>
<keyword evidence="1" id="KW-0175">Coiled coil</keyword>
<feature type="coiled-coil region" evidence="1">
    <location>
        <begin position="314"/>
        <end position="348"/>
    </location>
</feature>